<keyword evidence="3" id="KW-1185">Reference proteome</keyword>
<accession>A0A182VU64</accession>
<dbReference type="AlphaFoldDB" id="A0A182VU64"/>
<protein>
    <submittedName>
        <fullName evidence="2">Uncharacterized protein</fullName>
    </submittedName>
</protein>
<reference evidence="3" key="1">
    <citation type="submission" date="2013-03" db="EMBL/GenBank/DDBJ databases">
        <title>The Genome Sequence of Anopheles minimus MINIMUS1.</title>
        <authorList>
            <consortium name="The Broad Institute Genomics Platform"/>
            <person name="Neafsey D.E."/>
            <person name="Walton C."/>
            <person name="Walker B."/>
            <person name="Young S.K."/>
            <person name="Zeng Q."/>
            <person name="Gargeya S."/>
            <person name="Fitzgerald M."/>
            <person name="Haas B."/>
            <person name="Abouelleil A."/>
            <person name="Allen A.W."/>
            <person name="Alvarado L."/>
            <person name="Arachchi H.M."/>
            <person name="Berlin A.M."/>
            <person name="Chapman S.B."/>
            <person name="Gainer-Dewar J."/>
            <person name="Goldberg J."/>
            <person name="Griggs A."/>
            <person name="Gujja S."/>
            <person name="Hansen M."/>
            <person name="Howarth C."/>
            <person name="Imamovic A."/>
            <person name="Ireland A."/>
            <person name="Larimer J."/>
            <person name="McCowan C."/>
            <person name="Murphy C."/>
            <person name="Pearson M."/>
            <person name="Poon T.W."/>
            <person name="Priest M."/>
            <person name="Roberts A."/>
            <person name="Saif S."/>
            <person name="Shea T."/>
            <person name="Sisk P."/>
            <person name="Sykes S."/>
            <person name="Wortman J."/>
            <person name="Nusbaum C."/>
            <person name="Birren B."/>
        </authorList>
    </citation>
    <scope>NUCLEOTIDE SEQUENCE [LARGE SCALE GENOMIC DNA]</scope>
    <source>
        <strain evidence="3">MINIMUS1</strain>
    </source>
</reference>
<evidence type="ECO:0000313" key="3">
    <source>
        <dbReference type="Proteomes" id="UP000075920"/>
    </source>
</evidence>
<evidence type="ECO:0000256" key="1">
    <source>
        <dbReference type="SAM" id="MobiDB-lite"/>
    </source>
</evidence>
<dbReference type="Proteomes" id="UP000075920">
    <property type="component" value="Unassembled WGS sequence"/>
</dbReference>
<dbReference type="VEuPathDB" id="VectorBase:AMIN001607"/>
<organism evidence="2 3">
    <name type="scientific">Anopheles minimus</name>
    <dbReference type="NCBI Taxonomy" id="112268"/>
    <lineage>
        <taxon>Eukaryota</taxon>
        <taxon>Metazoa</taxon>
        <taxon>Ecdysozoa</taxon>
        <taxon>Arthropoda</taxon>
        <taxon>Hexapoda</taxon>
        <taxon>Insecta</taxon>
        <taxon>Pterygota</taxon>
        <taxon>Neoptera</taxon>
        <taxon>Endopterygota</taxon>
        <taxon>Diptera</taxon>
        <taxon>Nematocera</taxon>
        <taxon>Culicoidea</taxon>
        <taxon>Culicidae</taxon>
        <taxon>Anophelinae</taxon>
        <taxon>Anopheles</taxon>
    </lineage>
</organism>
<sequence length="93" mass="10067">MQLSNRSGNVTSSYDKDQQTSSPVLALRPCKLKLGSLPCLWSYMHGSITLALTSTGFHAELYESILPVVSSAVMGWNASSDPSLEELFIACVK</sequence>
<name>A0A182VU64_9DIPT</name>
<evidence type="ECO:0000313" key="2">
    <source>
        <dbReference type="EnsemblMetazoa" id="AMIN001607-PA"/>
    </source>
</evidence>
<reference evidence="2" key="2">
    <citation type="submission" date="2020-05" db="UniProtKB">
        <authorList>
            <consortium name="EnsemblMetazoa"/>
        </authorList>
    </citation>
    <scope>IDENTIFICATION</scope>
    <source>
        <strain evidence="2">MINIMUS1</strain>
    </source>
</reference>
<dbReference type="EnsemblMetazoa" id="AMIN001607-RA">
    <property type="protein sequence ID" value="AMIN001607-PA"/>
    <property type="gene ID" value="AMIN001607"/>
</dbReference>
<proteinExistence type="predicted"/>
<feature type="region of interest" description="Disordered" evidence="1">
    <location>
        <begin position="1"/>
        <end position="21"/>
    </location>
</feature>